<dbReference type="SMART" id="SM00382">
    <property type="entry name" value="AAA"/>
    <property type="match status" value="1"/>
</dbReference>
<proteinExistence type="predicted"/>
<dbReference type="SUPFAM" id="SSF52540">
    <property type="entry name" value="P-loop containing nucleoside triphosphate hydrolases"/>
    <property type="match status" value="1"/>
</dbReference>
<gene>
    <name evidence="3" type="ORF">B0I36DRAFT_415638</name>
</gene>
<dbReference type="InterPro" id="IPR024983">
    <property type="entry name" value="CHAT_dom"/>
</dbReference>
<dbReference type="InterPro" id="IPR003593">
    <property type="entry name" value="AAA+_ATPase"/>
</dbReference>
<reference evidence="3" key="1">
    <citation type="journal article" date="2021" name="Nat. Commun.">
        <title>Genetic determinants of endophytism in the Arabidopsis root mycobiome.</title>
        <authorList>
            <person name="Mesny F."/>
            <person name="Miyauchi S."/>
            <person name="Thiergart T."/>
            <person name="Pickel B."/>
            <person name="Atanasova L."/>
            <person name="Karlsson M."/>
            <person name="Huettel B."/>
            <person name="Barry K.W."/>
            <person name="Haridas S."/>
            <person name="Chen C."/>
            <person name="Bauer D."/>
            <person name="Andreopoulos W."/>
            <person name="Pangilinan J."/>
            <person name="LaButti K."/>
            <person name="Riley R."/>
            <person name="Lipzen A."/>
            <person name="Clum A."/>
            <person name="Drula E."/>
            <person name="Henrissat B."/>
            <person name="Kohler A."/>
            <person name="Grigoriev I.V."/>
            <person name="Martin F.M."/>
            <person name="Hacquard S."/>
        </authorList>
    </citation>
    <scope>NUCLEOTIDE SEQUENCE</scope>
    <source>
        <strain evidence="3">MPI-CAGE-CH-0230</strain>
    </source>
</reference>
<dbReference type="Proteomes" id="UP000756346">
    <property type="component" value="Unassembled WGS sequence"/>
</dbReference>
<dbReference type="GeneID" id="70191592"/>
<protein>
    <submittedName>
        <fullName evidence="3">CHAT domain-containing protein</fullName>
    </submittedName>
</protein>
<evidence type="ECO:0000256" key="1">
    <source>
        <dbReference type="SAM" id="MobiDB-lite"/>
    </source>
</evidence>
<dbReference type="EMBL" id="JAGTJQ010000009">
    <property type="protein sequence ID" value="KAH7024383.1"/>
    <property type="molecule type" value="Genomic_DNA"/>
</dbReference>
<feature type="domain" description="AAA+ ATPase" evidence="2">
    <location>
        <begin position="421"/>
        <end position="553"/>
    </location>
</feature>
<dbReference type="Pfam" id="PF12770">
    <property type="entry name" value="CHAT"/>
    <property type="match status" value="1"/>
</dbReference>
<feature type="compositionally biased region" description="Basic and acidic residues" evidence="1">
    <location>
        <begin position="8"/>
        <end position="19"/>
    </location>
</feature>
<dbReference type="RefSeq" id="XP_046007931.1">
    <property type="nucleotide sequence ID" value="XM_046162046.1"/>
</dbReference>
<dbReference type="Gene3D" id="3.40.50.300">
    <property type="entry name" value="P-loop containing nucleotide triphosphate hydrolases"/>
    <property type="match status" value="1"/>
</dbReference>
<comment type="caution">
    <text evidence="3">The sequence shown here is derived from an EMBL/GenBank/DDBJ whole genome shotgun (WGS) entry which is preliminary data.</text>
</comment>
<evidence type="ECO:0000313" key="3">
    <source>
        <dbReference type="EMBL" id="KAH7024383.1"/>
    </source>
</evidence>
<evidence type="ECO:0000259" key="2">
    <source>
        <dbReference type="SMART" id="SM00382"/>
    </source>
</evidence>
<evidence type="ECO:0000313" key="4">
    <source>
        <dbReference type="Proteomes" id="UP000756346"/>
    </source>
</evidence>
<accession>A0A9P9BIM1</accession>
<keyword evidence="4" id="KW-1185">Reference proteome</keyword>
<feature type="region of interest" description="Disordered" evidence="1">
    <location>
        <begin position="1"/>
        <end position="22"/>
    </location>
</feature>
<dbReference type="OrthoDB" id="5301473at2759"/>
<organism evidence="3 4">
    <name type="scientific">Microdochium trichocladiopsis</name>
    <dbReference type="NCBI Taxonomy" id="1682393"/>
    <lineage>
        <taxon>Eukaryota</taxon>
        <taxon>Fungi</taxon>
        <taxon>Dikarya</taxon>
        <taxon>Ascomycota</taxon>
        <taxon>Pezizomycotina</taxon>
        <taxon>Sordariomycetes</taxon>
        <taxon>Xylariomycetidae</taxon>
        <taxon>Xylariales</taxon>
        <taxon>Microdochiaceae</taxon>
        <taxon>Microdochium</taxon>
    </lineage>
</organism>
<name>A0A9P9BIM1_9PEZI</name>
<sequence length="1527" mass="169484">MSTPAWMREADSSTDDRDTWSIQASWPNAPTRLSTPGFVASHKQLQWYLEDFAAKEPLAGDRAAEARYTLEQYCNSIRSQSAPQVGPGATTKTPTLVDIIAKGSESRLHALPWEALENDSRFVVRRRVETVGSIGITRAVSELSIGNIATFNILLVAARADQDDTAPYGQVAQPLVRILDCLPPGSPSVKLQIARPGTFVALQNHLEDARKRGKPFHLVHFDLHGKVQKKRARLCFTDRVVEGREVAKLLAEHGVTFAVLNACNSAAAHHARPETNLARVLVEEGVPHVLAMSYQLQISTVGTMVTAFYEALLRDQMSFARSAAAARRAMRDEPVRTGRFGLTVEVLDWIVPVVYTSREQDPVVVTTSVVAKATPRRGRFSLRWGSSSGSVPIPVAGALQGRDGDVLELETRLVQNREAGIHHPLLMTGERGCGKTALLRHLTQWWVKTGWMSRVIYVDLESTPAETPEKLREALTRALAGDKSSQDGLMTPAGSTLIIVDHFEVNPPFKLNIAGVSQFAATTELWRRCIEGLSDLPARIIVASYHFPWYIDLAESSTWPWKAYYMLPPPTAEAGFVAGVAGTEKSFRGMLSSRRDCDVFDDISKWAAVHVPLHEAVVALCRTKGVREVSTLLRTNTDLLAVNGFESARIKQSKAYQAARETWKQCNELERAILVGFAPFQGSLPRCIQTYAVIFVLGRLKFRNMVRDHVLRHAPAPSVKQYWAMVNPSTASLVVATLKVLIFKLKKLGLIEAKIALGPAPTPVAENADQLYDTEGTKLYAIHPVFSIFLRHHAAKEGYGRLASSDDEKTLLLTRTFVEYHELRCYEWMEKAMTPGAAQWDTYSEFLLGKSSFTAALEIQLHQSNSMPVDPDSPPAPVFLAWCLMTASGFQSQFTLTRFSPDDLREYCEAAWPGACARVREVARLVLRGSSTPLFLTLSLSVVLQLAVYMSEQYLLQGEMVKLQQCMDTVDGLLASLPVSQDLLCALSPQGFLTELLDLVSALRSIASGEDVCPELGFFELIAKRRPDCAGPGWDAVHKVVSLYRPIAELLQANEQLGLWDGTSPTAAIDGIKDRLDQIAVEDLEPVWDDFLDELDDDTLQDLQLVGFEQAEQVLLTRIRRGLITDMDALDAVRDTQELSAIPSNYISARIRGVQRGQSLAATTAQYQRAHNEWKSQPNMRKARMKLFEDIILRLPDDTTRDFLELSQFRAFTAAGDYESMREYLNLVADGARFATSGGSIDAAQAVRKTRLHNCKAVCGLMLHDYDLAREQLEAAYMTAEDHLPETKRVFFTTLRLYMVLYQRLGADAGASGAIPSIQRIRPYWKILAKAFEMGYEPGDKLYARNGALLAILLQSSTPTPTSSGGGPLVTPGELSTMLSYILPTDHSPIRFLSRLEFLLRRVVESSAADAQQARQVMQEAEVHLLEHGARGWGCGCQFDQERDLYAQRSDEGGMAAVLGRLGTVLPRFDGLDLQIEMPWTSGIESLLRVWMKHVVQKIQGSQRLPTADFAEEDVQAYLAEWHAEMT</sequence>
<dbReference type="InterPro" id="IPR027417">
    <property type="entry name" value="P-loop_NTPase"/>
</dbReference>